<dbReference type="KEGG" id="npy:NPRO_25350"/>
<dbReference type="GO" id="GO:0016887">
    <property type="term" value="F:ATP hydrolysis activity"/>
    <property type="evidence" value="ECO:0007669"/>
    <property type="project" value="InterPro"/>
</dbReference>
<evidence type="ECO:0000256" key="6">
    <source>
        <dbReference type="ARBA" id="ARBA00023125"/>
    </source>
</evidence>
<dbReference type="GO" id="GO:0006298">
    <property type="term" value="P:mismatch repair"/>
    <property type="evidence" value="ECO:0007669"/>
    <property type="project" value="InterPro"/>
</dbReference>
<comment type="function">
    <text evidence="7">Acts as a ribosome collision sensor, splitting the ribosome into its 2 subunits. Detects stalled/collided 70S ribosomes which it binds and splits by an ATP-hydrolysis driven conformational change. Acts upstream of the ribosome quality control system (RQC), a ribosome-associated complex that mediates the extraction of incompletely synthesized nascent chains from stalled ribosomes and their subsequent degradation. Probably generates substrates for RQC.</text>
</comment>
<sequence length="777" mass="84225">MHALEVLEFAEVLELLAGHCETPMGRERACAQRPRMTLDGVEGLWAETLESTGLSEQGSPPSLAAVQDFGELVTLASKGACLGGRDIFQIAQGLQAMRTFREFVEKCESPLPLLRQLALEFPAAQAIERQVFQSLEPSGEVRDSASPELARLRRRLTSHQGKVLERVQSYVSGKTRALLSDPLYTQRDNRYVIPLKAEHKGKIRGIVHGSSASGQTVFVEPEDVLQLTNAIRQIEGEIEEEIQRVLTQLSAALGSVAPETLGGIESAARFDLLLAKVRLSNSWAGSAPDLVGDQHGISLRRARHPLLDPAIVVPLDVEVGFERNGLLITGPNTGGKTVAIKTIGLCALLAQCGIPPPADAVRLGPFTQFWCDIGDEQSIQQSLSTFSGHIKNIAAAIKGLSPGALVLLDELGAGTDPAEGAALARAVLLRLKAGKAIVVASTHFGELKAFAYNTEGFENAAMEFDAKSLKPTYHLIMGSPGASHALKIAERYGLPEDVIEVATDGLSPEHQDLTLMMESLEVAEKRARTAQSEADRRLSELQKAQTQAEKKLAEAAEAKKKAREELSREFESAMRDIRLEAMRIFEELAKSPRDATSVDHARKEFKALQEVAAERAEEFEVAEAPVDVSAPLAKGAPVRIEGYAGVGTLLSDPQGDTVQVQMGSLRLKVKVAQVRVVESAPPASKPRKSLGLNRAMNLRPEIHLRAKRAEDALSELEKFLDEAVLASFDTVRVVHGKGEGILRRLTHDLLRKHKHVRSFGFAEDTEGGHGVTVVVLK</sequence>
<dbReference type="InterPro" id="IPR046893">
    <property type="entry name" value="MSSS"/>
</dbReference>
<gene>
    <name evidence="7" type="primary">mutS2</name>
    <name evidence="7" type="synonym">rqcU</name>
    <name evidence="10" type="ORF">NPRO_25350</name>
</gene>
<evidence type="ECO:0000256" key="4">
    <source>
        <dbReference type="ARBA" id="ARBA00022840"/>
    </source>
</evidence>
<dbReference type="PIRSF" id="PIRSF005814">
    <property type="entry name" value="MutS_YshD"/>
    <property type="match status" value="1"/>
</dbReference>
<evidence type="ECO:0000313" key="10">
    <source>
        <dbReference type="EMBL" id="BBO24940.1"/>
    </source>
</evidence>
<dbReference type="PANTHER" id="PTHR48466">
    <property type="entry name" value="OS10G0509000 PROTEIN-RELATED"/>
    <property type="match status" value="1"/>
</dbReference>
<keyword evidence="7" id="KW-0540">Nuclease</keyword>
<dbReference type="PROSITE" id="PS50828">
    <property type="entry name" value="SMR"/>
    <property type="match status" value="1"/>
</dbReference>
<dbReference type="EC" id="3.1.-.-" evidence="7"/>
<dbReference type="Pfam" id="PF00488">
    <property type="entry name" value="MutS_V"/>
    <property type="match status" value="1"/>
</dbReference>
<dbReference type="GO" id="GO:0030983">
    <property type="term" value="F:mismatched DNA binding"/>
    <property type="evidence" value="ECO:0007669"/>
    <property type="project" value="InterPro"/>
</dbReference>
<keyword evidence="4 7" id="KW-0067">ATP-binding</keyword>
<dbReference type="SMART" id="SM00463">
    <property type="entry name" value="SMR"/>
    <property type="match status" value="1"/>
</dbReference>
<evidence type="ECO:0000256" key="5">
    <source>
        <dbReference type="ARBA" id="ARBA00022884"/>
    </source>
</evidence>
<evidence type="ECO:0000256" key="1">
    <source>
        <dbReference type="ARBA" id="ARBA00022730"/>
    </source>
</evidence>
<keyword evidence="8" id="KW-0175">Coiled coil</keyword>
<keyword evidence="3 7" id="KW-0378">Hydrolase</keyword>
<comment type="subunit">
    <text evidence="7">Homodimer. Binds to stalled ribosomes, contacting rRNA.</text>
</comment>
<dbReference type="GO" id="GO:0043023">
    <property type="term" value="F:ribosomal large subunit binding"/>
    <property type="evidence" value="ECO:0007669"/>
    <property type="project" value="UniProtKB-UniRule"/>
</dbReference>
<keyword evidence="2 7" id="KW-0547">Nucleotide-binding</keyword>
<keyword evidence="5 7" id="KW-0694">RNA-binding</keyword>
<dbReference type="InterPro" id="IPR045076">
    <property type="entry name" value="MutS"/>
</dbReference>
<keyword evidence="7" id="KW-0255">Endonuclease</keyword>
<evidence type="ECO:0000256" key="8">
    <source>
        <dbReference type="SAM" id="Coils"/>
    </source>
</evidence>
<dbReference type="InterPro" id="IPR036187">
    <property type="entry name" value="DNA_mismatch_repair_MutS_sf"/>
</dbReference>
<dbReference type="InterPro" id="IPR002625">
    <property type="entry name" value="Smr_dom"/>
</dbReference>
<dbReference type="Pfam" id="PF01713">
    <property type="entry name" value="Smr"/>
    <property type="match status" value="1"/>
</dbReference>
<dbReference type="InterPro" id="IPR036063">
    <property type="entry name" value="Smr_dom_sf"/>
</dbReference>
<dbReference type="NCBIfam" id="TIGR01069">
    <property type="entry name" value="mutS2"/>
    <property type="match status" value="1"/>
</dbReference>
<dbReference type="SMART" id="SM00533">
    <property type="entry name" value="MUTSd"/>
    <property type="match status" value="1"/>
</dbReference>
<comment type="similarity">
    <text evidence="7">Belongs to the DNA mismatch repair MutS family. MutS2 subfamily.</text>
</comment>
<dbReference type="InterPro" id="IPR005747">
    <property type="entry name" value="MutS2"/>
</dbReference>
<organism evidence="10 11">
    <name type="scientific">Candidatus Nitrosymbiomonas proteolyticus</name>
    <dbReference type="NCBI Taxonomy" id="2608984"/>
    <lineage>
        <taxon>Bacteria</taxon>
        <taxon>Bacillati</taxon>
        <taxon>Armatimonadota</taxon>
        <taxon>Armatimonadota incertae sedis</taxon>
        <taxon>Candidatus Nitrosymbiomonas</taxon>
    </lineage>
</organism>
<evidence type="ECO:0000256" key="2">
    <source>
        <dbReference type="ARBA" id="ARBA00022741"/>
    </source>
</evidence>
<comment type="function">
    <text evidence="7">Endonuclease that is involved in the suppression of homologous recombination and thus may have a key role in the control of bacterial genetic diversity.</text>
</comment>
<dbReference type="PROSITE" id="PS00486">
    <property type="entry name" value="DNA_MISMATCH_REPAIR_2"/>
    <property type="match status" value="1"/>
</dbReference>
<dbReference type="InterPro" id="IPR027417">
    <property type="entry name" value="P-loop_NTPase"/>
</dbReference>
<dbReference type="PANTHER" id="PTHR48466:SF2">
    <property type="entry name" value="OS10G0509000 PROTEIN"/>
    <property type="match status" value="1"/>
</dbReference>
<dbReference type="Gene3D" id="3.40.50.300">
    <property type="entry name" value="P-loop containing nucleotide triphosphate hydrolases"/>
    <property type="match status" value="1"/>
</dbReference>
<dbReference type="GO" id="GO:0045910">
    <property type="term" value="P:negative regulation of DNA recombination"/>
    <property type="evidence" value="ECO:0007669"/>
    <property type="project" value="InterPro"/>
</dbReference>
<dbReference type="InterPro" id="IPR007696">
    <property type="entry name" value="DNA_mismatch_repair_MutS_core"/>
</dbReference>
<protein>
    <recommendedName>
        <fullName evidence="7">Endonuclease MutS2</fullName>
        <ecNumber evidence="7">3.1.-.-</ecNumber>
    </recommendedName>
    <alternativeName>
        <fullName evidence="7">Ribosome-associated protein quality control-upstream factor</fullName>
        <shortName evidence="7">RQC-upstream factor</shortName>
        <shortName evidence="7">RqcU</shortName>
        <ecNumber evidence="7">3.6.4.-</ecNumber>
    </alternativeName>
</protein>
<dbReference type="Gene3D" id="3.30.1370.110">
    <property type="match status" value="1"/>
</dbReference>
<reference evidence="10" key="1">
    <citation type="journal article" name="DNA Res.">
        <title>The physiological potential of anammox bacteria as revealed by their core genome structure.</title>
        <authorList>
            <person name="Okubo T."/>
            <person name="Toyoda A."/>
            <person name="Fukuhara K."/>
            <person name="Uchiyama I."/>
            <person name="Harigaya Y."/>
            <person name="Kuroiwa M."/>
            <person name="Suzuki T."/>
            <person name="Murakami Y."/>
            <person name="Suwa Y."/>
            <person name="Takami H."/>
        </authorList>
    </citation>
    <scope>NUCLEOTIDE SEQUENCE</scope>
    <source>
        <strain evidence="10">317325-2</strain>
    </source>
</reference>
<dbReference type="EMBL" id="AP021858">
    <property type="protein sequence ID" value="BBO24940.1"/>
    <property type="molecule type" value="Genomic_DNA"/>
</dbReference>
<name>A0A809RBY5_9BACT</name>
<dbReference type="SUPFAM" id="SSF52540">
    <property type="entry name" value="P-loop containing nucleoside triphosphate hydrolases"/>
    <property type="match status" value="1"/>
</dbReference>
<feature type="coiled-coil region" evidence="8">
    <location>
        <begin position="531"/>
        <end position="576"/>
    </location>
</feature>
<dbReference type="GO" id="GO:0005524">
    <property type="term" value="F:ATP binding"/>
    <property type="evidence" value="ECO:0007669"/>
    <property type="project" value="UniProtKB-UniRule"/>
</dbReference>
<dbReference type="InterPro" id="IPR000432">
    <property type="entry name" value="DNA_mismatch_repair_MutS_C"/>
</dbReference>
<evidence type="ECO:0000256" key="7">
    <source>
        <dbReference type="HAMAP-Rule" id="MF_00092"/>
    </source>
</evidence>
<dbReference type="SMART" id="SM00534">
    <property type="entry name" value="MUTSac"/>
    <property type="match status" value="1"/>
</dbReference>
<proteinExistence type="inferred from homology"/>
<dbReference type="Pfam" id="PF20297">
    <property type="entry name" value="MSSS"/>
    <property type="match status" value="1"/>
</dbReference>
<dbReference type="FunFam" id="3.40.50.300:FF:000830">
    <property type="entry name" value="Endonuclease MutS2"/>
    <property type="match status" value="1"/>
</dbReference>
<dbReference type="AlphaFoldDB" id="A0A809RBY5"/>
<feature type="domain" description="Smr" evidence="9">
    <location>
        <begin position="702"/>
        <end position="777"/>
    </location>
</feature>
<dbReference type="GO" id="GO:0140664">
    <property type="term" value="F:ATP-dependent DNA damage sensor activity"/>
    <property type="evidence" value="ECO:0007669"/>
    <property type="project" value="InterPro"/>
</dbReference>
<evidence type="ECO:0000256" key="3">
    <source>
        <dbReference type="ARBA" id="ARBA00022801"/>
    </source>
</evidence>
<dbReference type="GO" id="GO:0019843">
    <property type="term" value="F:rRNA binding"/>
    <property type="evidence" value="ECO:0007669"/>
    <property type="project" value="UniProtKB-UniRule"/>
</dbReference>
<evidence type="ECO:0000313" key="11">
    <source>
        <dbReference type="Proteomes" id="UP000662873"/>
    </source>
</evidence>
<dbReference type="HAMAP" id="MF_00092">
    <property type="entry name" value="MutS2"/>
    <property type="match status" value="1"/>
</dbReference>
<keyword evidence="1 7" id="KW-0699">rRNA-binding</keyword>
<evidence type="ECO:0000259" key="9">
    <source>
        <dbReference type="PROSITE" id="PS50828"/>
    </source>
</evidence>
<dbReference type="Proteomes" id="UP000662873">
    <property type="component" value="Chromosome"/>
</dbReference>
<dbReference type="GO" id="GO:0004519">
    <property type="term" value="F:endonuclease activity"/>
    <property type="evidence" value="ECO:0007669"/>
    <property type="project" value="UniProtKB-UniRule"/>
</dbReference>
<dbReference type="SUPFAM" id="SSF48334">
    <property type="entry name" value="DNA repair protein MutS, domain III"/>
    <property type="match status" value="1"/>
</dbReference>
<feature type="binding site" evidence="7">
    <location>
        <begin position="330"/>
        <end position="337"/>
    </location>
    <ligand>
        <name>ATP</name>
        <dbReference type="ChEBI" id="CHEBI:30616"/>
    </ligand>
</feature>
<accession>A0A809RBY5</accession>
<keyword evidence="6 7" id="KW-0238">DNA-binding</keyword>
<dbReference type="EC" id="3.6.4.-" evidence="7"/>
<dbReference type="GO" id="GO:0072344">
    <property type="term" value="P:rescue of stalled ribosome"/>
    <property type="evidence" value="ECO:0007669"/>
    <property type="project" value="UniProtKB-UniRule"/>
</dbReference>